<comment type="caution">
    <text evidence="9">The sequence shown here is derived from an EMBL/GenBank/DDBJ whole genome shotgun (WGS) entry which is preliminary data.</text>
</comment>
<feature type="transmembrane region" description="Helical" evidence="8">
    <location>
        <begin position="86"/>
        <end position="115"/>
    </location>
</feature>
<protein>
    <submittedName>
        <fullName evidence="9">Accessory gene regulator B family protein</fullName>
    </submittedName>
</protein>
<keyword evidence="2" id="KW-0673">Quorum sensing</keyword>
<evidence type="ECO:0000256" key="1">
    <source>
        <dbReference type="ARBA" id="ARBA00022475"/>
    </source>
</evidence>
<keyword evidence="3" id="KW-0645">Protease</keyword>
<reference evidence="9 10" key="1">
    <citation type="submission" date="2022-05" db="EMBL/GenBank/DDBJ databases">
        <title>Genome Sequencing of Bee-Associated Microbes.</title>
        <authorList>
            <person name="Dunlap C."/>
        </authorList>
    </citation>
    <scope>NUCLEOTIDE SEQUENCE [LARGE SCALE GENOMIC DNA]</scope>
    <source>
        <strain evidence="9 10">NRRL B-04010</strain>
    </source>
</reference>
<dbReference type="Pfam" id="PF04647">
    <property type="entry name" value="AgrB"/>
    <property type="match status" value="1"/>
</dbReference>
<accession>A0ABT4GZI9</accession>
<feature type="transmembrane region" description="Helical" evidence="8">
    <location>
        <begin position="24"/>
        <end position="49"/>
    </location>
</feature>
<keyword evidence="5" id="KW-0378">Hydrolase</keyword>
<evidence type="ECO:0000256" key="5">
    <source>
        <dbReference type="ARBA" id="ARBA00022801"/>
    </source>
</evidence>
<proteinExistence type="predicted"/>
<keyword evidence="10" id="KW-1185">Reference proteome</keyword>
<evidence type="ECO:0000256" key="4">
    <source>
        <dbReference type="ARBA" id="ARBA00022692"/>
    </source>
</evidence>
<gene>
    <name evidence="9" type="ORF">M5X12_16305</name>
</gene>
<feature type="transmembrane region" description="Helical" evidence="8">
    <location>
        <begin position="135"/>
        <end position="164"/>
    </location>
</feature>
<evidence type="ECO:0000256" key="7">
    <source>
        <dbReference type="ARBA" id="ARBA00023136"/>
    </source>
</evidence>
<keyword evidence="1" id="KW-1003">Cell membrane</keyword>
<name>A0ABT4GZI9_PAEAL</name>
<feature type="transmembrane region" description="Helical" evidence="8">
    <location>
        <begin position="55"/>
        <end position="74"/>
    </location>
</feature>
<keyword evidence="6 8" id="KW-1133">Transmembrane helix</keyword>
<evidence type="ECO:0000256" key="8">
    <source>
        <dbReference type="SAM" id="Phobius"/>
    </source>
</evidence>
<keyword evidence="4 8" id="KW-0812">Transmembrane</keyword>
<evidence type="ECO:0000256" key="3">
    <source>
        <dbReference type="ARBA" id="ARBA00022670"/>
    </source>
</evidence>
<sequence length="173" mass="18801">MIERVSKGLATFLRRNGSHVSHEVLTYAFANILNILLVTTSSIAIGFISGRPIDTIVSLVAFAVIRHFSGGLHAKTMDQCFIVSTMIIVVPAHIVLPSSAIIAITVTCLMIFILFAPNITEDLNDAKDNKIRNKVISVVLVGINLYVQSSTLTLVYLAQALLIIPYSYSRKGG</sequence>
<evidence type="ECO:0000313" key="10">
    <source>
        <dbReference type="Proteomes" id="UP001527181"/>
    </source>
</evidence>
<keyword evidence="7 8" id="KW-0472">Membrane</keyword>
<dbReference type="Proteomes" id="UP001527181">
    <property type="component" value="Unassembled WGS sequence"/>
</dbReference>
<dbReference type="EMBL" id="JAMDNP010000031">
    <property type="protein sequence ID" value="MCY9762135.1"/>
    <property type="molecule type" value="Genomic_DNA"/>
</dbReference>
<dbReference type="InterPro" id="IPR006741">
    <property type="entry name" value="AgrB"/>
</dbReference>
<dbReference type="RefSeq" id="WP_005551728.1">
    <property type="nucleotide sequence ID" value="NZ_JAMDLX010000072.1"/>
</dbReference>
<dbReference type="GeneID" id="94491999"/>
<evidence type="ECO:0000256" key="2">
    <source>
        <dbReference type="ARBA" id="ARBA00022654"/>
    </source>
</evidence>
<evidence type="ECO:0000256" key="6">
    <source>
        <dbReference type="ARBA" id="ARBA00022989"/>
    </source>
</evidence>
<dbReference type="SMART" id="SM00793">
    <property type="entry name" value="AgrB"/>
    <property type="match status" value="1"/>
</dbReference>
<evidence type="ECO:0000313" key="9">
    <source>
        <dbReference type="EMBL" id="MCY9762135.1"/>
    </source>
</evidence>
<organism evidence="9 10">
    <name type="scientific">Paenibacillus alvei</name>
    <name type="common">Bacillus alvei</name>
    <dbReference type="NCBI Taxonomy" id="44250"/>
    <lineage>
        <taxon>Bacteria</taxon>
        <taxon>Bacillati</taxon>
        <taxon>Bacillota</taxon>
        <taxon>Bacilli</taxon>
        <taxon>Bacillales</taxon>
        <taxon>Paenibacillaceae</taxon>
        <taxon>Paenibacillus</taxon>
    </lineage>
</organism>